<organism evidence="1 2">
    <name type="scientific">Amphibacillus marinus</name>
    <dbReference type="NCBI Taxonomy" id="872970"/>
    <lineage>
        <taxon>Bacteria</taxon>
        <taxon>Bacillati</taxon>
        <taxon>Bacillota</taxon>
        <taxon>Bacilli</taxon>
        <taxon>Bacillales</taxon>
        <taxon>Bacillaceae</taxon>
        <taxon>Amphibacillus</taxon>
    </lineage>
</organism>
<dbReference type="Proteomes" id="UP000199300">
    <property type="component" value="Unassembled WGS sequence"/>
</dbReference>
<evidence type="ECO:0000313" key="1">
    <source>
        <dbReference type="EMBL" id="SEO94683.1"/>
    </source>
</evidence>
<dbReference type="AlphaFoldDB" id="A0A1H8TVW7"/>
<dbReference type="InterPro" id="IPR031664">
    <property type="entry name" value="DUF5085"/>
</dbReference>
<sequence length="150" mass="17944">MLIGHQIAYRNVASKYYHCKSEDLQLAFEDFTAILERNMYHPTGDMFFALISDPTEDEMIVEIFLPIQESVFQAVNGEQIYFQSYYTIKPMVMTRITENFNQLAQDKYWELFSFLHQHDYKQRTPIFVEYKQTKNNHPYIEMGIGIYPEL</sequence>
<keyword evidence="2" id="KW-1185">Reference proteome</keyword>
<dbReference type="OrthoDB" id="2452656at2"/>
<accession>A0A1H8TVW7</accession>
<name>A0A1H8TVW7_9BACI</name>
<reference evidence="1 2" key="1">
    <citation type="submission" date="2016-10" db="EMBL/GenBank/DDBJ databases">
        <authorList>
            <person name="de Groot N.N."/>
        </authorList>
    </citation>
    <scope>NUCLEOTIDE SEQUENCE [LARGE SCALE GENOMIC DNA]</scope>
    <source>
        <strain evidence="1 2">CGMCC 1.10434</strain>
    </source>
</reference>
<dbReference type="Pfam" id="PF16895">
    <property type="entry name" value="DUF5085"/>
    <property type="match status" value="1"/>
</dbReference>
<dbReference type="RefSeq" id="WP_091500387.1">
    <property type="nucleotide sequence ID" value="NZ_FODJ01000020.1"/>
</dbReference>
<dbReference type="STRING" id="872970.SAMN04488134_12013"/>
<dbReference type="EMBL" id="FODJ01000020">
    <property type="protein sequence ID" value="SEO94683.1"/>
    <property type="molecule type" value="Genomic_DNA"/>
</dbReference>
<protein>
    <submittedName>
        <fullName evidence="1">Uncharacterized protein</fullName>
    </submittedName>
</protein>
<evidence type="ECO:0000313" key="2">
    <source>
        <dbReference type="Proteomes" id="UP000199300"/>
    </source>
</evidence>
<proteinExistence type="predicted"/>
<gene>
    <name evidence="1" type="ORF">SAMN04488134_12013</name>
</gene>